<dbReference type="AlphaFoldDB" id="A0A845BS19"/>
<proteinExistence type="predicted"/>
<dbReference type="Pfam" id="PF05449">
    <property type="entry name" value="Phage_holin_3_7"/>
    <property type="match status" value="1"/>
</dbReference>
<accession>A0A845BS19</accession>
<gene>
    <name evidence="2" type="ORF">GQF02_13680</name>
</gene>
<keyword evidence="3" id="KW-1185">Reference proteome</keyword>
<dbReference type="Proteomes" id="UP000467214">
    <property type="component" value="Unassembled WGS sequence"/>
</dbReference>
<feature type="transmembrane region" description="Helical" evidence="1">
    <location>
        <begin position="6"/>
        <end position="23"/>
    </location>
</feature>
<dbReference type="EMBL" id="WSSB01000014">
    <property type="protein sequence ID" value="MXR38024.1"/>
    <property type="molecule type" value="Genomic_DNA"/>
</dbReference>
<evidence type="ECO:0000256" key="1">
    <source>
        <dbReference type="SAM" id="Phobius"/>
    </source>
</evidence>
<reference evidence="2 3" key="1">
    <citation type="submission" date="2019-12" db="EMBL/GenBank/DDBJ databases">
        <title>Neisseriaceae gen. nov. sp. Genome sequencing and assembly.</title>
        <authorList>
            <person name="Liu Z."/>
            <person name="Li A."/>
        </authorList>
    </citation>
    <scope>NUCLEOTIDE SEQUENCE [LARGE SCALE GENOMIC DNA]</scope>
    <source>
        <strain evidence="2 3">B2N2-7</strain>
    </source>
</reference>
<evidence type="ECO:0000313" key="2">
    <source>
        <dbReference type="EMBL" id="MXR38024.1"/>
    </source>
</evidence>
<dbReference type="RefSeq" id="WP_160797903.1">
    <property type="nucleotide sequence ID" value="NZ_WSSB01000014.1"/>
</dbReference>
<keyword evidence="1" id="KW-1133">Transmembrane helix</keyword>
<feature type="transmembrane region" description="Helical" evidence="1">
    <location>
        <begin position="72"/>
        <end position="90"/>
    </location>
</feature>
<evidence type="ECO:0000313" key="3">
    <source>
        <dbReference type="Proteomes" id="UP000467214"/>
    </source>
</evidence>
<comment type="caution">
    <text evidence="2">The sequence shown here is derived from an EMBL/GenBank/DDBJ whole genome shotgun (WGS) entry which is preliminary data.</text>
</comment>
<feature type="transmembrane region" description="Helical" evidence="1">
    <location>
        <begin position="35"/>
        <end position="60"/>
    </location>
</feature>
<keyword evidence="1" id="KW-0472">Membrane</keyword>
<keyword evidence="1" id="KW-0812">Transmembrane</keyword>
<dbReference type="InterPro" id="IPR008473">
    <property type="entry name" value="Phage_holin_3_7"/>
</dbReference>
<protein>
    <submittedName>
        <fullName evidence="2">Phage holin family protein</fullName>
    </submittedName>
</protein>
<name>A0A845BS19_9NEIS</name>
<sequence>MTTTMLLNALLAAAICLRLILFRREGGTHRPLASMLAYVLTVASGAFAIAILLLCLLPDFTQAAIDLLLTSIGYAQTLLNLVLCLAIVAMRGNVVELFRRSDDISDNPITRWLRKEKWL</sequence>
<organism evidence="2 3">
    <name type="scientific">Craterilacuibacter sinensis</name>
    <dbReference type="NCBI Taxonomy" id="2686017"/>
    <lineage>
        <taxon>Bacteria</taxon>
        <taxon>Pseudomonadati</taxon>
        <taxon>Pseudomonadota</taxon>
        <taxon>Betaproteobacteria</taxon>
        <taxon>Neisseriales</taxon>
        <taxon>Neisseriaceae</taxon>
        <taxon>Craterilacuibacter</taxon>
    </lineage>
</organism>